<proteinExistence type="predicted"/>
<name>A0A1I0YMI4_9BACI</name>
<accession>A0A1I0YMI4</accession>
<organism evidence="2 3">
    <name type="scientific">Lentibacillus halodurans</name>
    <dbReference type="NCBI Taxonomy" id="237679"/>
    <lineage>
        <taxon>Bacteria</taxon>
        <taxon>Bacillati</taxon>
        <taxon>Bacillota</taxon>
        <taxon>Bacilli</taxon>
        <taxon>Bacillales</taxon>
        <taxon>Bacillaceae</taxon>
        <taxon>Lentibacillus</taxon>
    </lineage>
</organism>
<reference evidence="2 3" key="1">
    <citation type="submission" date="2016-10" db="EMBL/GenBank/DDBJ databases">
        <authorList>
            <person name="de Groot N.N."/>
        </authorList>
    </citation>
    <scope>NUCLEOTIDE SEQUENCE [LARGE SCALE GENOMIC DNA]</scope>
    <source>
        <strain evidence="2 3">CGMCC 1.3702</strain>
    </source>
</reference>
<keyword evidence="3" id="KW-1185">Reference proteome</keyword>
<dbReference type="Pfam" id="PF02129">
    <property type="entry name" value="Peptidase_S15"/>
    <property type="match status" value="1"/>
</dbReference>
<evidence type="ECO:0000259" key="1">
    <source>
        <dbReference type="Pfam" id="PF02129"/>
    </source>
</evidence>
<protein>
    <submittedName>
        <fullName evidence="2">X-Pro dipeptidyl-peptidase (S15 family)</fullName>
    </submittedName>
</protein>
<dbReference type="SUPFAM" id="SSF53474">
    <property type="entry name" value="alpha/beta-Hydrolases"/>
    <property type="match status" value="1"/>
</dbReference>
<dbReference type="GO" id="GO:0016787">
    <property type="term" value="F:hydrolase activity"/>
    <property type="evidence" value="ECO:0007669"/>
    <property type="project" value="InterPro"/>
</dbReference>
<dbReference type="EMBL" id="FOJW01000008">
    <property type="protein sequence ID" value="SFB14609.1"/>
    <property type="molecule type" value="Genomic_DNA"/>
</dbReference>
<evidence type="ECO:0000313" key="3">
    <source>
        <dbReference type="Proteomes" id="UP000198642"/>
    </source>
</evidence>
<feature type="domain" description="Xaa-Pro dipeptidyl-peptidase-like" evidence="1">
    <location>
        <begin position="1"/>
        <end position="50"/>
    </location>
</feature>
<dbReference type="Proteomes" id="UP000198642">
    <property type="component" value="Unassembled WGS sequence"/>
</dbReference>
<dbReference type="InterPro" id="IPR029058">
    <property type="entry name" value="AB_hydrolase_fold"/>
</dbReference>
<dbReference type="Gene3D" id="3.40.50.1820">
    <property type="entry name" value="alpha/beta hydrolase"/>
    <property type="match status" value="1"/>
</dbReference>
<dbReference type="STRING" id="237679.SAMN04488072_10844"/>
<gene>
    <name evidence="2" type="ORF">SAMN04488072_10844</name>
</gene>
<evidence type="ECO:0000313" key="2">
    <source>
        <dbReference type="EMBL" id="SFB14609.1"/>
    </source>
</evidence>
<dbReference type="InterPro" id="IPR000383">
    <property type="entry name" value="Xaa-Pro-like_dom"/>
</dbReference>
<dbReference type="AlphaFoldDB" id="A0A1I0YMI4"/>
<sequence length="59" mass="6287">MTGVSYNGTLPNGVATTGVEGLQTIIPIASISSWYDYYRANGAVSGNPFWDANLLAEYV</sequence>